<evidence type="ECO:0000256" key="1">
    <source>
        <dbReference type="SAM" id="MobiDB-lite"/>
    </source>
</evidence>
<reference evidence="3" key="1">
    <citation type="journal article" date="2021" name="Genome Biol. Evol.">
        <title>The assembled and annotated genome of the fairy-ring fungus Marasmius oreades.</title>
        <authorList>
            <person name="Hiltunen M."/>
            <person name="Ament-Velasquez S.L."/>
            <person name="Johannesson H."/>
        </authorList>
    </citation>
    <scope>NUCLEOTIDE SEQUENCE</scope>
    <source>
        <strain evidence="3">03SP1</strain>
    </source>
</reference>
<organism evidence="3 4">
    <name type="scientific">Marasmius oreades</name>
    <name type="common">fairy-ring Marasmius</name>
    <dbReference type="NCBI Taxonomy" id="181124"/>
    <lineage>
        <taxon>Eukaryota</taxon>
        <taxon>Fungi</taxon>
        <taxon>Dikarya</taxon>
        <taxon>Basidiomycota</taxon>
        <taxon>Agaricomycotina</taxon>
        <taxon>Agaricomycetes</taxon>
        <taxon>Agaricomycetidae</taxon>
        <taxon>Agaricales</taxon>
        <taxon>Marasmiineae</taxon>
        <taxon>Marasmiaceae</taxon>
        <taxon>Marasmius</taxon>
    </lineage>
</organism>
<dbReference type="AlphaFoldDB" id="A0A9P7RKU4"/>
<feature type="region of interest" description="Disordered" evidence="1">
    <location>
        <begin position="50"/>
        <end position="83"/>
    </location>
</feature>
<dbReference type="GeneID" id="66072104"/>
<proteinExistence type="predicted"/>
<protein>
    <recommendedName>
        <fullName evidence="2">F-box domain-containing protein</fullName>
    </recommendedName>
</protein>
<dbReference type="Pfam" id="PF00646">
    <property type="entry name" value="F-box"/>
    <property type="match status" value="1"/>
</dbReference>
<feature type="domain" description="F-box" evidence="2">
    <location>
        <begin position="87"/>
        <end position="136"/>
    </location>
</feature>
<dbReference type="EMBL" id="CM032191">
    <property type="protein sequence ID" value="KAG7085467.1"/>
    <property type="molecule type" value="Genomic_DNA"/>
</dbReference>
<dbReference type="InterPro" id="IPR036047">
    <property type="entry name" value="F-box-like_dom_sf"/>
</dbReference>
<accession>A0A9P7RKU4</accession>
<dbReference type="InterPro" id="IPR001810">
    <property type="entry name" value="F-box_dom"/>
</dbReference>
<dbReference type="RefSeq" id="XP_043001938.1">
    <property type="nucleotide sequence ID" value="XM_043159984.1"/>
</dbReference>
<feature type="compositionally biased region" description="Low complexity" evidence="1">
    <location>
        <begin position="10"/>
        <end position="24"/>
    </location>
</feature>
<dbReference type="KEGG" id="more:E1B28_003028"/>
<sequence length="668" mass="75753">MQSATPQLPVQTQFQVGGQQQGPEPADDEDSDAALQLLVAQRRKRRRCAQTVLSSESEKQDDPNYAPSKPKYPRRKKRKTSDSEPWRLGFLELPVDVFLEIAKELTPPDLLNLSRTNKSLRNHLMSRQNHVLWRESLANIPDLPALPPGMTEPSYVNLLFSTKCHLCSSGHSSPYWECRLRCCTKCINEAFIEKAILMADGQFSFLASNADLLKVIPQRAPGIYLRSAVENFCFELDEVVGNEEQFSMWHKAKIDEHSALVEHAKQCQKWAKSQNDKKKAERAAIRARRLEQAKERLSKLGWGKEMENTDFLKHPFFRQNKEFDEGAWERAKDGLIERLNKIKDEAQGIIADIRVQRCNVIQDTYNDLRSRNPLSILPSLGDLLSCRLINDLLERRPFNKLTTADVSSVLNLTSPSFSLLVEKWRAAKDLQLFQILRKANPSILTPSEFNLATTVFRCNDADCGQPLQYPDVLIHPCTSSPAFRFSKDMGGTPSRFTSSETCRKVGSDPWNLGGNRISFHEDASANARAIVNACGLDPKEATVSEMNMKNPVIECRTCREVLRWPQVLGHLHKGKFTVCKSQDEEIRQEKPPARVRLGAPWVFGVRCARCGYLCAPQSLPEHLAKEHGLIEPSNMDWCFDTEAKFDTAGVRQERVNDDLSTAYPPLNH</sequence>
<dbReference type="SMART" id="SM00256">
    <property type="entry name" value="FBOX"/>
    <property type="match status" value="1"/>
</dbReference>
<name>A0A9P7RKU4_9AGAR</name>
<evidence type="ECO:0000313" key="3">
    <source>
        <dbReference type="EMBL" id="KAG7085467.1"/>
    </source>
</evidence>
<dbReference type="OrthoDB" id="2322499at2759"/>
<gene>
    <name evidence="3" type="ORF">E1B28_003028</name>
</gene>
<dbReference type="PROSITE" id="PS50181">
    <property type="entry name" value="FBOX"/>
    <property type="match status" value="1"/>
</dbReference>
<evidence type="ECO:0000259" key="2">
    <source>
        <dbReference type="PROSITE" id="PS50181"/>
    </source>
</evidence>
<keyword evidence="4" id="KW-1185">Reference proteome</keyword>
<comment type="caution">
    <text evidence="3">The sequence shown here is derived from an EMBL/GenBank/DDBJ whole genome shotgun (WGS) entry which is preliminary data.</text>
</comment>
<feature type="region of interest" description="Disordered" evidence="1">
    <location>
        <begin position="1"/>
        <end position="33"/>
    </location>
</feature>
<dbReference type="SUPFAM" id="SSF81383">
    <property type="entry name" value="F-box domain"/>
    <property type="match status" value="1"/>
</dbReference>
<evidence type="ECO:0000313" key="4">
    <source>
        <dbReference type="Proteomes" id="UP001049176"/>
    </source>
</evidence>
<dbReference type="Proteomes" id="UP001049176">
    <property type="component" value="Chromosome 11"/>
</dbReference>